<evidence type="ECO:0000313" key="1">
    <source>
        <dbReference type="EMBL" id="KAE8975701.1"/>
    </source>
</evidence>
<accession>A0A6A3I109</accession>
<protein>
    <submittedName>
        <fullName evidence="1">Uncharacterized protein</fullName>
    </submittedName>
</protein>
<comment type="caution">
    <text evidence="1">The sequence shown here is derived from an EMBL/GenBank/DDBJ whole genome shotgun (WGS) entry which is preliminary data.</text>
</comment>
<proteinExistence type="predicted"/>
<organism evidence="1 2">
    <name type="scientific">Phytophthora rubi</name>
    <dbReference type="NCBI Taxonomy" id="129364"/>
    <lineage>
        <taxon>Eukaryota</taxon>
        <taxon>Sar</taxon>
        <taxon>Stramenopiles</taxon>
        <taxon>Oomycota</taxon>
        <taxon>Peronosporomycetes</taxon>
        <taxon>Peronosporales</taxon>
        <taxon>Peronosporaceae</taxon>
        <taxon>Phytophthora</taxon>
    </lineage>
</organism>
<dbReference type="AlphaFoldDB" id="A0A6A3I109"/>
<gene>
    <name evidence="1" type="ORF">PR002_g25529</name>
</gene>
<dbReference type="OrthoDB" id="10562459at2759"/>
<dbReference type="EMBL" id="QXFU01003400">
    <property type="protein sequence ID" value="KAE8975701.1"/>
    <property type="molecule type" value="Genomic_DNA"/>
</dbReference>
<reference evidence="1 2" key="1">
    <citation type="submission" date="2018-09" db="EMBL/GenBank/DDBJ databases">
        <title>Genomic investigation of the strawberry pathogen Phytophthora fragariae indicates pathogenicity is determined by transcriptional variation in three key races.</title>
        <authorList>
            <person name="Adams T.M."/>
            <person name="Armitage A.D."/>
            <person name="Sobczyk M.K."/>
            <person name="Bates H.J."/>
            <person name="Dunwell J.M."/>
            <person name="Nellist C.F."/>
            <person name="Harrison R.J."/>
        </authorList>
    </citation>
    <scope>NUCLEOTIDE SEQUENCE [LARGE SCALE GENOMIC DNA]</scope>
    <source>
        <strain evidence="1 2">SCRP324</strain>
    </source>
</reference>
<evidence type="ECO:0000313" key="2">
    <source>
        <dbReference type="Proteomes" id="UP000435112"/>
    </source>
</evidence>
<sequence length="140" mass="15411">MLRSVDHKVFSHFRLGANFPGRLTNVLEQLPQTVDGATLARVKIFTALDDSLGLDIFRFDQQKPFLNQTEDEKLAHASIQRFCAEIQASKYAGDKSYPAGFAAVNDVWLLGGDLDDTRVAALTLKYWCGFCGDIGVGING</sequence>
<dbReference type="Proteomes" id="UP000435112">
    <property type="component" value="Unassembled WGS sequence"/>
</dbReference>
<name>A0A6A3I109_9STRA</name>